<evidence type="ECO:0000256" key="1">
    <source>
        <dbReference type="SAM" id="Phobius"/>
    </source>
</evidence>
<keyword evidence="1" id="KW-0472">Membrane</keyword>
<dbReference type="PANTHER" id="PTHR42814">
    <property type="entry name" value="AMP-BINDING DOMAIN-CONTAINING PROTEIN"/>
    <property type="match status" value="1"/>
</dbReference>
<dbReference type="InterPro" id="IPR000873">
    <property type="entry name" value="AMP-dep_synth/lig_dom"/>
</dbReference>
<evidence type="ECO:0000313" key="4">
    <source>
        <dbReference type="Proteomes" id="UP000735302"/>
    </source>
</evidence>
<protein>
    <submittedName>
        <fullName evidence="3">2,3-dihydroxybenzoate-amp ligase</fullName>
    </submittedName>
</protein>
<dbReference type="GO" id="GO:0016874">
    <property type="term" value="F:ligase activity"/>
    <property type="evidence" value="ECO:0007669"/>
    <property type="project" value="UniProtKB-KW"/>
</dbReference>
<reference evidence="3 4" key="1">
    <citation type="journal article" date="2021" name="Elife">
        <title>Chloroplast acquisition without the gene transfer in kleptoplastic sea slugs, Plakobranchus ocellatus.</title>
        <authorList>
            <person name="Maeda T."/>
            <person name="Takahashi S."/>
            <person name="Yoshida T."/>
            <person name="Shimamura S."/>
            <person name="Takaki Y."/>
            <person name="Nagai Y."/>
            <person name="Toyoda A."/>
            <person name="Suzuki Y."/>
            <person name="Arimoto A."/>
            <person name="Ishii H."/>
            <person name="Satoh N."/>
            <person name="Nishiyama T."/>
            <person name="Hasebe M."/>
            <person name="Maruyama T."/>
            <person name="Minagawa J."/>
            <person name="Obokata J."/>
            <person name="Shigenobu S."/>
        </authorList>
    </citation>
    <scope>NUCLEOTIDE SEQUENCE [LARGE SCALE GENOMIC DNA]</scope>
</reference>
<name>A0AAV4D344_9GAST</name>
<gene>
    <name evidence="3" type="ORF">PoB_006510200</name>
</gene>
<dbReference type="PANTHER" id="PTHR42814:SF3">
    <property type="entry name" value="BETA-N-ACETYLHEXOSAMINIDASE"/>
    <property type="match status" value="1"/>
</dbReference>
<keyword evidence="1" id="KW-0812">Transmembrane</keyword>
<dbReference type="InterPro" id="IPR042099">
    <property type="entry name" value="ANL_N_sf"/>
</dbReference>
<dbReference type="Proteomes" id="UP000735302">
    <property type="component" value="Unassembled WGS sequence"/>
</dbReference>
<keyword evidence="1" id="KW-1133">Transmembrane helix</keyword>
<feature type="domain" description="AMP-dependent synthetase/ligase" evidence="2">
    <location>
        <begin position="203"/>
        <end position="392"/>
    </location>
</feature>
<feature type="transmembrane region" description="Helical" evidence="1">
    <location>
        <begin position="61"/>
        <end position="84"/>
    </location>
</feature>
<dbReference type="EMBL" id="BLXT01007322">
    <property type="protein sequence ID" value="GFO38597.1"/>
    <property type="molecule type" value="Genomic_DNA"/>
</dbReference>
<sequence length="417" mass="47428">MANNILVILKQKVDEHPDKEAVVTYDAKLVRKALTFQEFWTLGARCASLLKEHGMKRYDNVLITVPLCLEYYVISFGIMMAGGVPVPMKKLQAQGKALAETVRLAETAMALFQAEDQDTTWDLLRHDIQVQKGTNNLVGSVQRSDMPLLKTAFLVRRRSAGNAQSFMDILKSRQDEYVDLELSPADGCCTVLSMNLEKMWCFKIVEISHRALMNMARNWAKKFPEAESLYFPYPWYAGLGIPYDTLCGWTRIMPDQWETGEHLDIQATMVGAYKVVNAVVGPQDVNHMLDTLKEERGPYMDTLVVGGGVLTEDIIARCRKVAKNVYVTYSTSECLYMTLQNIEKGAKFENFYAGKVEDNIQLKILDKQHEEVPVGEVGQIAVKSNTLYTRYLREPVMNRQAWTRDGWYLTNDAGYIR</sequence>
<proteinExistence type="predicted"/>
<dbReference type="Pfam" id="PF00501">
    <property type="entry name" value="AMP-binding"/>
    <property type="match status" value="2"/>
</dbReference>
<accession>A0AAV4D344</accession>
<dbReference type="SUPFAM" id="SSF56801">
    <property type="entry name" value="Acetyl-CoA synthetase-like"/>
    <property type="match status" value="1"/>
</dbReference>
<dbReference type="AlphaFoldDB" id="A0AAV4D344"/>
<organism evidence="3 4">
    <name type="scientific">Plakobranchus ocellatus</name>
    <dbReference type="NCBI Taxonomy" id="259542"/>
    <lineage>
        <taxon>Eukaryota</taxon>
        <taxon>Metazoa</taxon>
        <taxon>Spiralia</taxon>
        <taxon>Lophotrochozoa</taxon>
        <taxon>Mollusca</taxon>
        <taxon>Gastropoda</taxon>
        <taxon>Heterobranchia</taxon>
        <taxon>Euthyneura</taxon>
        <taxon>Panpulmonata</taxon>
        <taxon>Sacoglossa</taxon>
        <taxon>Placobranchoidea</taxon>
        <taxon>Plakobranchidae</taxon>
        <taxon>Plakobranchus</taxon>
    </lineage>
</organism>
<evidence type="ECO:0000259" key="2">
    <source>
        <dbReference type="Pfam" id="PF00501"/>
    </source>
</evidence>
<keyword evidence="3" id="KW-0436">Ligase</keyword>
<dbReference type="Gene3D" id="3.40.50.12780">
    <property type="entry name" value="N-terminal domain of ligase-like"/>
    <property type="match status" value="1"/>
</dbReference>
<comment type="caution">
    <text evidence="3">The sequence shown here is derived from an EMBL/GenBank/DDBJ whole genome shotgun (WGS) entry which is preliminary data.</text>
</comment>
<feature type="domain" description="AMP-dependent synthetase/ligase" evidence="2">
    <location>
        <begin position="10"/>
        <end position="123"/>
    </location>
</feature>
<evidence type="ECO:0000313" key="3">
    <source>
        <dbReference type="EMBL" id="GFO38597.1"/>
    </source>
</evidence>
<keyword evidence="4" id="KW-1185">Reference proteome</keyword>